<dbReference type="GO" id="GO:0000287">
    <property type="term" value="F:magnesium ion binding"/>
    <property type="evidence" value="ECO:0007669"/>
    <property type="project" value="UniProtKB-UniRule"/>
</dbReference>
<dbReference type="NCBIfam" id="NF004017">
    <property type="entry name" value="PRK05479.1"/>
    <property type="match status" value="1"/>
</dbReference>
<dbReference type="Pfam" id="PF01450">
    <property type="entry name" value="KARI_C"/>
    <property type="match status" value="1"/>
</dbReference>
<dbReference type="FunFam" id="3.40.50.720:FF:000023">
    <property type="entry name" value="Ketol-acid reductoisomerase (NADP(+))"/>
    <property type="match status" value="1"/>
</dbReference>
<dbReference type="InterPro" id="IPR036291">
    <property type="entry name" value="NAD(P)-bd_dom_sf"/>
</dbReference>
<dbReference type="EC" id="1.1.1.86" evidence="9"/>
<protein>
    <recommendedName>
        <fullName evidence="9">Ketol-acid reductoisomerase (NADP(+))</fullName>
        <shortName evidence="9">KARI</shortName>
        <ecNumber evidence="9">1.1.1.86</ecNumber>
    </recommendedName>
    <alternativeName>
        <fullName evidence="9">Acetohydroxy-acid isomeroreductase</fullName>
        <shortName evidence="9">AHIR</shortName>
    </alternativeName>
    <alternativeName>
        <fullName evidence="9">Alpha-keto-beta-hydroxylacyl reductoisomerase</fullName>
    </alternativeName>
</protein>
<feature type="binding site" evidence="9 10">
    <location>
        <position position="199"/>
    </location>
    <ligand>
        <name>Mg(2+)</name>
        <dbReference type="ChEBI" id="CHEBI:18420"/>
        <label>2</label>
    </ligand>
</feature>
<accession>A0A932I1Y7</accession>
<dbReference type="GO" id="GO:0009097">
    <property type="term" value="P:isoleucine biosynthetic process"/>
    <property type="evidence" value="ECO:0007669"/>
    <property type="project" value="UniProtKB-UniRule"/>
</dbReference>
<evidence type="ECO:0000256" key="2">
    <source>
        <dbReference type="ARBA" id="ARBA00004885"/>
    </source>
</evidence>
<comment type="similarity">
    <text evidence="3 9 10">Belongs to the ketol-acid reductoisomerase family.</text>
</comment>
<dbReference type="SUPFAM" id="SSF48179">
    <property type="entry name" value="6-phosphogluconate dehydrogenase C-terminal domain-like"/>
    <property type="match status" value="1"/>
</dbReference>
<keyword evidence="9" id="KW-0521">NADP</keyword>
<evidence type="ECO:0000256" key="7">
    <source>
        <dbReference type="ARBA" id="ARBA00023002"/>
    </source>
</evidence>
<keyword evidence="7 9" id="KW-0560">Oxidoreductase</keyword>
<comment type="catalytic activity">
    <reaction evidence="9">
        <text>(2R,3R)-2,3-dihydroxy-3-methylpentanoate + NADP(+) = (S)-2-ethyl-2-hydroxy-3-oxobutanoate + NADPH + H(+)</text>
        <dbReference type="Rhea" id="RHEA:13493"/>
        <dbReference type="ChEBI" id="CHEBI:15378"/>
        <dbReference type="ChEBI" id="CHEBI:49256"/>
        <dbReference type="ChEBI" id="CHEBI:49258"/>
        <dbReference type="ChEBI" id="CHEBI:57783"/>
        <dbReference type="ChEBI" id="CHEBI:58349"/>
        <dbReference type="EC" id="1.1.1.86"/>
    </reaction>
</comment>
<feature type="domain" description="KARI C-terminal knotted" evidence="12">
    <location>
        <begin position="191"/>
        <end position="336"/>
    </location>
</feature>
<evidence type="ECO:0000259" key="12">
    <source>
        <dbReference type="PROSITE" id="PS51851"/>
    </source>
</evidence>
<dbReference type="NCBIfam" id="NF009940">
    <property type="entry name" value="PRK13403.1"/>
    <property type="match status" value="1"/>
</dbReference>
<feature type="binding site" evidence="9 10">
    <location>
        <position position="203"/>
    </location>
    <ligand>
        <name>Mg(2+)</name>
        <dbReference type="ChEBI" id="CHEBI:18420"/>
        <label>1</label>
    </ligand>
</feature>
<evidence type="ECO:0000256" key="3">
    <source>
        <dbReference type="ARBA" id="ARBA00010318"/>
    </source>
</evidence>
<dbReference type="GO" id="GO:0009099">
    <property type="term" value="P:L-valine biosynthetic process"/>
    <property type="evidence" value="ECO:0007669"/>
    <property type="project" value="UniProtKB-UniRule"/>
</dbReference>
<dbReference type="InterPro" id="IPR014359">
    <property type="entry name" value="KARI_prok"/>
</dbReference>
<feature type="binding site" evidence="9 10">
    <location>
        <position position="235"/>
    </location>
    <ligand>
        <name>Mg(2+)</name>
        <dbReference type="ChEBI" id="CHEBI:18420"/>
        <label>2</label>
    </ligand>
</feature>
<feature type="binding site" evidence="9 10">
    <location>
        <position position="239"/>
    </location>
    <ligand>
        <name>Mg(2+)</name>
        <dbReference type="ChEBI" id="CHEBI:18420"/>
        <label>2</label>
    </ligand>
</feature>
<keyword evidence="6 9" id="KW-0460">Magnesium</keyword>
<evidence type="ECO:0000256" key="1">
    <source>
        <dbReference type="ARBA" id="ARBA00004864"/>
    </source>
</evidence>
<dbReference type="PANTHER" id="PTHR21371:SF1">
    <property type="entry name" value="KETOL-ACID REDUCTOISOMERASE, MITOCHONDRIAL"/>
    <property type="match status" value="1"/>
</dbReference>
<gene>
    <name evidence="9 13" type="primary">ilvC</name>
    <name evidence="13" type="ORF">HYZ11_16545</name>
</gene>
<proteinExistence type="inferred from homology"/>
<organism evidence="13 14">
    <name type="scientific">Tectimicrobiota bacterium</name>
    <dbReference type="NCBI Taxonomy" id="2528274"/>
    <lineage>
        <taxon>Bacteria</taxon>
        <taxon>Pseudomonadati</taxon>
        <taxon>Nitrospinota/Tectimicrobiota group</taxon>
        <taxon>Candidatus Tectimicrobiota</taxon>
    </lineage>
</organism>
<evidence type="ECO:0000256" key="4">
    <source>
        <dbReference type="ARBA" id="ARBA00022605"/>
    </source>
</evidence>
<dbReference type="InterPro" id="IPR013023">
    <property type="entry name" value="KARI"/>
</dbReference>
<feature type="active site" evidence="9">
    <location>
        <position position="116"/>
    </location>
</feature>
<comment type="pathway">
    <text evidence="2 9">Amino-acid biosynthesis; L-isoleucine biosynthesis; L-isoleucine from 2-oxobutanoate: step 2/4.</text>
</comment>
<dbReference type="EMBL" id="JACPUR010000038">
    <property type="protein sequence ID" value="MBI3129218.1"/>
    <property type="molecule type" value="Genomic_DNA"/>
</dbReference>
<comment type="function">
    <text evidence="9">Involved in the biosynthesis of branched-chain amino acids (BCAA). Catalyzes an alkyl-migration followed by a ketol-acid reduction of (S)-2-acetolactate (S2AL) to yield (R)-2,3-dihydroxy-isovalerate. In the isomerase reaction, S2AL is rearranged via a Mg-dependent methyl migration to produce 3-hydroxy-3-methyl-2-ketobutyrate (HMKB). In the reductase reaction, this 2-ketoacid undergoes a metal-dependent reduction by NADPH to yield (R)-2,3-dihydroxy-isovalerate.</text>
</comment>
<evidence type="ECO:0000256" key="9">
    <source>
        <dbReference type="HAMAP-Rule" id="MF_00435"/>
    </source>
</evidence>
<dbReference type="PANTHER" id="PTHR21371">
    <property type="entry name" value="KETOL-ACID REDUCTOISOMERASE, MITOCHONDRIAL"/>
    <property type="match status" value="1"/>
</dbReference>
<feature type="binding site" evidence="9 10">
    <location>
        <position position="199"/>
    </location>
    <ligand>
        <name>Mg(2+)</name>
        <dbReference type="ChEBI" id="CHEBI:18420"/>
        <label>1</label>
    </ligand>
</feature>
<dbReference type="AlphaFoldDB" id="A0A932I1Y7"/>
<evidence type="ECO:0000256" key="5">
    <source>
        <dbReference type="ARBA" id="ARBA00022723"/>
    </source>
</evidence>
<dbReference type="Gene3D" id="3.40.50.720">
    <property type="entry name" value="NAD(P)-binding Rossmann-like Domain"/>
    <property type="match status" value="1"/>
</dbReference>
<evidence type="ECO:0000256" key="8">
    <source>
        <dbReference type="ARBA" id="ARBA00023304"/>
    </source>
</evidence>
<comment type="caution">
    <text evidence="9">Lacks conserved residue(s) required for the propagation of feature annotation.</text>
</comment>
<feature type="binding site" evidence="9">
    <location>
        <position position="142"/>
    </location>
    <ligand>
        <name>NADP(+)</name>
        <dbReference type="ChEBI" id="CHEBI:58349"/>
    </ligand>
</feature>
<dbReference type="InterPro" id="IPR000506">
    <property type="entry name" value="KARI_C"/>
</dbReference>
<dbReference type="PROSITE" id="PS51851">
    <property type="entry name" value="KARI_C"/>
    <property type="match status" value="1"/>
</dbReference>
<dbReference type="InterPro" id="IPR013116">
    <property type="entry name" value="KARI_N"/>
</dbReference>
<keyword evidence="8 9" id="KW-0100">Branched-chain amino acid biosynthesis</keyword>
<comment type="pathway">
    <text evidence="1 9">Amino-acid biosynthesis; L-valine biosynthesis; L-valine from pyruvate: step 2/4.</text>
</comment>
<evidence type="ECO:0000256" key="6">
    <source>
        <dbReference type="ARBA" id="ARBA00022842"/>
    </source>
</evidence>
<comment type="cofactor">
    <cofactor evidence="9">
        <name>Mg(2+)</name>
        <dbReference type="ChEBI" id="CHEBI:18420"/>
    </cofactor>
    <text evidence="9">Binds 2 magnesium ions per subunit.</text>
</comment>
<dbReference type="SUPFAM" id="SSF51735">
    <property type="entry name" value="NAD(P)-binding Rossmann-fold domains"/>
    <property type="match status" value="1"/>
</dbReference>
<evidence type="ECO:0000313" key="14">
    <source>
        <dbReference type="Proteomes" id="UP000782312"/>
    </source>
</evidence>
<sequence length="342" mass="38059">MNAEELLKGLKIYYDADADLNLLKGRTVAVIGYGSQGRAHAMNLQDSGVKVVVGLRKTSPRWKQVEEDGLEVMETAEAAKAGDLVVMLTQDHLQPAIWRNDILPHMKDGDAFVVAHGFNLNYGQIIPPKNIDVFMIAPKSPGHTMRFQFEDGRGVPGLVAVFQNFTGKAKDYALAYGKGVGCARAGIIETTIEEETETDLFGEQVVLCGGITELIRAAFETLVEAGYQPACAYFECLHEVKLITDLIYQGGITMMRYSVSDTAEYGDITRGKVIIDQGTRERMKKILKDIQTGKFASEWINENMVGRPTFNTIVRKEKEHPIEIVGARLRGMMPWIQEREVK</sequence>
<comment type="caution">
    <text evidence="13">The sequence shown here is derived from an EMBL/GenBank/DDBJ whole genome shotgun (WGS) entry which is preliminary data.</text>
</comment>
<comment type="catalytic activity">
    <reaction evidence="9">
        <text>(2R)-2,3-dihydroxy-3-methylbutanoate + NADP(+) = (2S)-2-acetolactate + NADPH + H(+)</text>
        <dbReference type="Rhea" id="RHEA:22068"/>
        <dbReference type="ChEBI" id="CHEBI:15378"/>
        <dbReference type="ChEBI" id="CHEBI:49072"/>
        <dbReference type="ChEBI" id="CHEBI:57783"/>
        <dbReference type="ChEBI" id="CHEBI:58349"/>
        <dbReference type="ChEBI" id="CHEBI:58476"/>
        <dbReference type="EC" id="1.1.1.86"/>
    </reaction>
</comment>
<dbReference type="NCBIfam" id="TIGR00465">
    <property type="entry name" value="ilvC"/>
    <property type="match status" value="1"/>
</dbReference>
<keyword evidence="4 9" id="KW-0028">Amino-acid biosynthesis</keyword>
<feature type="binding site" evidence="9">
    <location>
        <position position="59"/>
    </location>
    <ligand>
        <name>NADP(+)</name>
        <dbReference type="ChEBI" id="CHEBI:58349"/>
    </ligand>
</feature>
<feature type="binding site" evidence="9">
    <location>
        <begin position="33"/>
        <end position="36"/>
    </location>
    <ligand>
        <name>NADP(+)</name>
        <dbReference type="ChEBI" id="CHEBI:58349"/>
    </ligand>
</feature>
<feature type="binding site" evidence="9 10">
    <location>
        <position position="260"/>
    </location>
    <ligand>
        <name>substrate</name>
    </ligand>
</feature>
<dbReference type="GO" id="GO:0005829">
    <property type="term" value="C:cytosol"/>
    <property type="evidence" value="ECO:0007669"/>
    <property type="project" value="TreeGrafter"/>
</dbReference>
<dbReference type="Pfam" id="PF07991">
    <property type="entry name" value="KARI_N"/>
    <property type="match status" value="1"/>
</dbReference>
<feature type="domain" description="KARI N-terminal Rossmann" evidence="11">
    <location>
        <begin position="10"/>
        <end position="190"/>
    </location>
</feature>
<dbReference type="Proteomes" id="UP000782312">
    <property type="component" value="Unassembled WGS sequence"/>
</dbReference>
<dbReference type="Gene3D" id="6.10.240.10">
    <property type="match status" value="1"/>
</dbReference>
<dbReference type="PROSITE" id="PS51850">
    <property type="entry name" value="KARI_N"/>
    <property type="match status" value="1"/>
</dbReference>
<evidence type="ECO:0000313" key="13">
    <source>
        <dbReference type="EMBL" id="MBI3129218.1"/>
    </source>
</evidence>
<evidence type="ECO:0000256" key="10">
    <source>
        <dbReference type="PROSITE-ProRule" id="PRU01198"/>
    </source>
</evidence>
<name>A0A932I1Y7_UNCTE</name>
<feature type="binding site" evidence="9">
    <location>
        <position position="56"/>
    </location>
    <ligand>
        <name>NADP(+)</name>
        <dbReference type="ChEBI" id="CHEBI:58349"/>
    </ligand>
</feature>
<dbReference type="InterPro" id="IPR008927">
    <property type="entry name" value="6-PGluconate_DH-like_C_sf"/>
</dbReference>
<keyword evidence="5 9" id="KW-0479">Metal-binding</keyword>
<reference evidence="13" key="1">
    <citation type="submission" date="2020-07" db="EMBL/GenBank/DDBJ databases">
        <title>Huge and variable diversity of episymbiotic CPR bacteria and DPANN archaea in groundwater ecosystems.</title>
        <authorList>
            <person name="He C.Y."/>
            <person name="Keren R."/>
            <person name="Whittaker M."/>
            <person name="Farag I.F."/>
            <person name="Doudna J."/>
            <person name="Cate J.H.D."/>
            <person name="Banfield J.F."/>
        </authorList>
    </citation>
    <scope>NUCLEOTIDE SEQUENCE</scope>
    <source>
        <strain evidence="13">NC_groundwater_763_Ag_S-0.2um_68_21</strain>
    </source>
</reference>
<dbReference type="GO" id="GO:0050661">
    <property type="term" value="F:NADP binding"/>
    <property type="evidence" value="ECO:0007669"/>
    <property type="project" value="InterPro"/>
</dbReference>
<evidence type="ECO:0000259" key="11">
    <source>
        <dbReference type="PROSITE" id="PS51850"/>
    </source>
</evidence>
<dbReference type="PIRSF" id="PIRSF000116">
    <property type="entry name" value="IlvC_gammaproteo"/>
    <property type="match status" value="1"/>
</dbReference>
<dbReference type="GO" id="GO:0004455">
    <property type="term" value="F:ketol-acid reductoisomerase activity"/>
    <property type="evidence" value="ECO:0007669"/>
    <property type="project" value="UniProtKB-UniRule"/>
</dbReference>
<dbReference type="HAMAP" id="MF_00435">
    <property type="entry name" value="IlvC"/>
    <property type="match status" value="1"/>
</dbReference>